<protein>
    <recommendedName>
        <fullName evidence="4">RcnB family protein</fullName>
    </recommendedName>
</protein>
<accession>A0A6I3SSY6</accession>
<dbReference type="Pfam" id="PF11776">
    <property type="entry name" value="RcnB"/>
    <property type="match status" value="1"/>
</dbReference>
<organism evidence="2 3">
    <name type="scientific">Pseudoduganella buxea</name>
    <dbReference type="NCBI Taxonomy" id="1949069"/>
    <lineage>
        <taxon>Bacteria</taxon>
        <taxon>Pseudomonadati</taxon>
        <taxon>Pseudomonadota</taxon>
        <taxon>Betaproteobacteria</taxon>
        <taxon>Burkholderiales</taxon>
        <taxon>Oxalobacteraceae</taxon>
        <taxon>Telluria group</taxon>
        <taxon>Pseudoduganella</taxon>
    </lineage>
</organism>
<dbReference type="EMBL" id="WNKZ01000009">
    <property type="protein sequence ID" value="MTV52221.1"/>
    <property type="molecule type" value="Genomic_DNA"/>
</dbReference>
<sequence length="152" mass="17626">MKSSPAHPHRAMKTSFLAIAATALCLATSIVHAHAAGAGRYDRHEHHERHARQQCDYSDPWKHERNHRPHRRAGGAGPCHDIHRGEVLPRYYWHQRYDVGNWRANDLPAPWRGHRWVRTGNDFALVDVRSGHISKVILQRHRKQACRLHSKC</sequence>
<dbReference type="AlphaFoldDB" id="A0A6I3SSY6"/>
<evidence type="ECO:0000256" key="1">
    <source>
        <dbReference type="SAM" id="SignalP"/>
    </source>
</evidence>
<dbReference type="OrthoDB" id="6687316at2"/>
<reference evidence="2 3" key="1">
    <citation type="submission" date="2019-11" db="EMBL/GenBank/DDBJ databases">
        <title>Type strains purchased from KCTC, JCM and DSMZ.</title>
        <authorList>
            <person name="Lu H."/>
        </authorList>
    </citation>
    <scope>NUCLEOTIDE SEQUENCE [LARGE SCALE GENOMIC DNA]</scope>
    <source>
        <strain evidence="2 3">KCTC 52429</strain>
    </source>
</reference>
<proteinExistence type="predicted"/>
<name>A0A6I3SSY6_9BURK</name>
<dbReference type="Gene3D" id="3.10.450.160">
    <property type="entry name" value="inner membrane protein cigr"/>
    <property type="match status" value="1"/>
</dbReference>
<feature type="chain" id="PRO_5026289491" description="RcnB family protein" evidence="1">
    <location>
        <begin position="36"/>
        <end position="152"/>
    </location>
</feature>
<dbReference type="InterPro" id="IPR024572">
    <property type="entry name" value="RcnB"/>
</dbReference>
<evidence type="ECO:0000313" key="2">
    <source>
        <dbReference type="EMBL" id="MTV52221.1"/>
    </source>
</evidence>
<feature type="signal peptide" evidence="1">
    <location>
        <begin position="1"/>
        <end position="35"/>
    </location>
</feature>
<gene>
    <name evidence="2" type="ORF">GM672_05665</name>
</gene>
<evidence type="ECO:0000313" key="3">
    <source>
        <dbReference type="Proteomes" id="UP000430634"/>
    </source>
</evidence>
<evidence type="ECO:0008006" key="4">
    <source>
        <dbReference type="Google" id="ProtNLM"/>
    </source>
</evidence>
<dbReference type="Proteomes" id="UP000430634">
    <property type="component" value="Unassembled WGS sequence"/>
</dbReference>
<comment type="caution">
    <text evidence="2">The sequence shown here is derived from an EMBL/GenBank/DDBJ whole genome shotgun (WGS) entry which is preliminary data.</text>
</comment>
<keyword evidence="1" id="KW-0732">Signal</keyword>